<keyword evidence="1" id="KW-0808">Transferase</keyword>
<sequence length="197" mass="21053">MSAVADLLDRARVARIRRALRDGERPQRLGLVLDCSDLRATSREPLDAGAGHSAGAAHADDLLYWCEEWDIDHLVVHVVTAGVLRRGQGGQVGYLRGLVEAVVADTVAGPGESWRLEVAGDVSRLPTYTIAALRLAAALTRSRQHQLTVSIGHPGEPAPALDAADLVLTPPLPLGLTERELAEALLEWSRTEVGRAG</sequence>
<dbReference type="EMBL" id="VFOQ01000001">
    <property type="protein sequence ID" value="TQL61205.1"/>
    <property type="molecule type" value="Genomic_DNA"/>
</dbReference>
<dbReference type="RefSeq" id="WP_185746156.1">
    <property type="nucleotide sequence ID" value="NZ_BAAAKX010000001.1"/>
</dbReference>
<organism evidence="2 3">
    <name type="scientific">Oryzihumus leptocrescens</name>
    <dbReference type="NCBI Taxonomy" id="297536"/>
    <lineage>
        <taxon>Bacteria</taxon>
        <taxon>Bacillati</taxon>
        <taxon>Actinomycetota</taxon>
        <taxon>Actinomycetes</taxon>
        <taxon>Micrococcales</taxon>
        <taxon>Intrasporangiaceae</taxon>
        <taxon>Oryzihumus</taxon>
    </lineage>
</organism>
<gene>
    <name evidence="2" type="ORF">FB474_2610</name>
</gene>
<dbReference type="GO" id="GO:0016765">
    <property type="term" value="F:transferase activity, transferring alkyl or aryl (other than methyl) groups"/>
    <property type="evidence" value="ECO:0007669"/>
    <property type="project" value="InterPro"/>
</dbReference>
<evidence type="ECO:0000313" key="2">
    <source>
        <dbReference type="EMBL" id="TQL61205.1"/>
    </source>
</evidence>
<keyword evidence="3" id="KW-1185">Reference proteome</keyword>
<proteinExistence type="predicted"/>
<dbReference type="Pfam" id="PF01255">
    <property type="entry name" value="Prenyltransf"/>
    <property type="match status" value="1"/>
</dbReference>
<reference evidence="2 3" key="1">
    <citation type="submission" date="2019-06" db="EMBL/GenBank/DDBJ databases">
        <title>Sequencing the genomes of 1000 actinobacteria strains.</title>
        <authorList>
            <person name="Klenk H.-P."/>
        </authorList>
    </citation>
    <scope>NUCLEOTIDE SEQUENCE [LARGE SCALE GENOMIC DNA]</scope>
    <source>
        <strain evidence="2 3">DSM 18082</strain>
    </source>
</reference>
<protein>
    <submittedName>
        <fullName evidence="2">Putative undecaprenyl diphosphate synthase</fullName>
    </submittedName>
</protein>
<dbReference type="Proteomes" id="UP000319514">
    <property type="component" value="Unassembled WGS sequence"/>
</dbReference>
<accession>A0A542ZLI1</accession>
<comment type="caution">
    <text evidence="2">The sequence shown here is derived from an EMBL/GenBank/DDBJ whole genome shotgun (WGS) entry which is preliminary data.</text>
</comment>
<dbReference type="InterPro" id="IPR001441">
    <property type="entry name" value="UPP_synth-like"/>
</dbReference>
<dbReference type="AlphaFoldDB" id="A0A542ZLI1"/>
<evidence type="ECO:0000313" key="3">
    <source>
        <dbReference type="Proteomes" id="UP000319514"/>
    </source>
</evidence>
<dbReference type="Gene3D" id="3.40.1180.10">
    <property type="entry name" value="Decaprenyl diphosphate synthase-like"/>
    <property type="match status" value="1"/>
</dbReference>
<dbReference type="SUPFAM" id="SSF64005">
    <property type="entry name" value="Undecaprenyl diphosphate synthase"/>
    <property type="match status" value="1"/>
</dbReference>
<dbReference type="InterPro" id="IPR036424">
    <property type="entry name" value="UPP_synth-like_sf"/>
</dbReference>
<evidence type="ECO:0000256" key="1">
    <source>
        <dbReference type="ARBA" id="ARBA00022679"/>
    </source>
</evidence>
<name>A0A542ZLI1_9MICO</name>